<comment type="caution">
    <text evidence="12">The sequence shown here is derived from an EMBL/GenBank/DDBJ whole genome shotgun (WGS) entry which is preliminary data.</text>
</comment>
<dbReference type="Pfam" id="PF14559">
    <property type="entry name" value="TPR_19"/>
    <property type="match status" value="1"/>
</dbReference>
<keyword evidence="5" id="KW-0547">Nucleotide-binding</keyword>
<dbReference type="Gene3D" id="3.40.50.620">
    <property type="entry name" value="HUPs"/>
    <property type="match status" value="1"/>
</dbReference>
<keyword evidence="7" id="KW-0648">Protein biosynthesis</keyword>
<dbReference type="PROSITE" id="PS50059">
    <property type="entry name" value="FKBP_PPIASE"/>
    <property type="match status" value="1"/>
</dbReference>
<dbReference type="GO" id="GO:0004830">
    <property type="term" value="F:tryptophan-tRNA ligase activity"/>
    <property type="evidence" value="ECO:0007669"/>
    <property type="project" value="InterPro"/>
</dbReference>
<sequence>QLAQGLDEAIKTMLVGEKSEILLTSEHAYGKVGCLPFIPPNADLKYEVEVLRFTEQPIKRKLLKLTRLKEEGNEYFKKSDSKRARDYYQKALRIIEDEATEYEQDPSTSDAAVTETAGSKISKRIINKEFQELFVILNSNTAACFLAERDFVDAKKHCKEVLEQDPNNIKALYRLGQALLGMNEFDEAAKHVDRGLLIAPNDNSLKFLKEKIASARIQSEKKEKNILTNEADSDPIKNAGTSHEQIVTPWDVEGAVIEGQAQAIDYDKLIQQFGTKPITNELLTRLENLTGRKPHLLLRRGVFFSHRELENILNRYEQKKPFFLYTGRGPSSTSMHLGHMIPFVFCKWLQEVFDVPLVIQLTDDEKFLFKNDLTLDNAYKFAYENAKDIIACGFNLEKTFIFSDFDYVRGAFYQNVVRIAKSITTSQSKSTFGFNDSDCIGKIHFVAIQAAPSFSNSFPQIFGTKSDIPCLIPCAIDQTNPSLATARGKAEFGAHKLKYPKPSLIHAKFFPALQGPQTKMSASIDNSAIFLTDTANQIKKKINKYAFSGGGDTLELHQLNGGNPDVDVAYQYLSMFLDDDDELDNLYKTYKSGELMTGELKAKCIEVLQKFVGDFQKRKSEITDDLVKQFMDPTRKIVVEGLDAKQKT</sequence>
<dbReference type="InterPro" id="IPR046357">
    <property type="entry name" value="PPIase_dom_sf"/>
</dbReference>
<keyword evidence="4" id="KW-0436">Ligase</keyword>
<dbReference type="Gene3D" id="3.10.50.40">
    <property type="match status" value="1"/>
</dbReference>
<feature type="repeat" description="TPR" evidence="10">
    <location>
        <begin position="65"/>
        <end position="98"/>
    </location>
</feature>
<evidence type="ECO:0000313" key="13">
    <source>
        <dbReference type="Proteomes" id="UP000789508"/>
    </source>
</evidence>
<dbReference type="SMART" id="SM00028">
    <property type="entry name" value="TPR"/>
    <property type="match status" value="3"/>
</dbReference>
<protein>
    <recommendedName>
        <fullName evidence="9">peptidylprolyl isomerase</fullName>
        <ecNumber evidence="9">5.2.1.8</ecNumber>
    </recommendedName>
</protein>
<dbReference type="NCBIfam" id="TIGR00233">
    <property type="entry name" value="trpS"/>
    <property type="match status" value="1"/>
</dbReference>
<accession>A0A9N9GJA6</accession>
<dbReference type="SUPFAM" id="SSF54534">
    <property type="entry name" value="FKBP-like"/>
    <property type="match status" value="1"/>
</dbReference>
<keyword evidence="9" id="KW-0413">Isomerase</keyword>
<dbReference type="InterPro" id="IPR001179">
    <property type="entry name" value="PPIase_FKBP_dom"/>
</dbReference>
<keyword evidence="13" id="KW-1185">Reference proteome</keyword>
<dbReference type="SUPFAM" id="SSF48452">
    <property type="entry name" value="TPR-like"/>
    <property type="match status" value="1"/>
</dbReference>
<reference evidence="12" key="1">
    <citation type="submission" date="2021-06" db="EMBL/GenBank/DDBJ databases">
        <authorList>
            <person name="Kallberg Y."/>
            <person name="Tangrot J."/>
            <person name="Rosling A."/>
        </authorList>
    </citation>
    <scope>NUCLEOTIDE SEQUENCE</scope>
    <source>
        <strain evidence="12">FL130A</strain>
    </source>
</reference>
<comment type="catalytic activity">
    <reaction evidence="9">
        <text>[protein]-peptidylproline (omega=180) = [protein]-peptidylproline (omega=0)</text>
        <dbReference type="Rhea" id="RHEA:16237"/>
        <dbReference type="Rhea" id="RHEA-COMP:10747"/>
        <dbReference type="Rhea" id="RHEA-COMP:10748"/>
        <dbReference type="ChEBI" id="CHEBI:83833"/>
        <dbReference type="ChEBI" id="CHEBI:83834"/>
        <dbReference type="EC" id="5.2.1.8"/>
    </reaction>
</comment>
<dbReference type="InterPro" id="IPR011990">
    <property type="entry name" value="TPR-like_helical_dom_sf"/>
</dbReference>
<dbReference type="Proteomes" id="UP000789508">
    <property type="component" value="Unassembled WGS sequence"/>
</dbReference>
<dbReference type="OrthoDB" id="10261385at2759"/>
<dbReference type="PANTHER" id="PTHR10055:SF1">
    <property type="entry name" value="TRYPTOPHAN--TRNA LIGASE, CYTOPLASMIC"/>
    <property type="match status" value="1"/>
</dbReference>
<dbReference type="PROSITE" id="PS50005">
    <property type="entry name" value="TPR"/>
    <property type="match status" value="2"/>
</dbReference>
<keyword evidence="3" id="KW-0963">Cytoplasm</keyword>
<feature type="non-terminal residue" evidence="12">
    <location>
        <position position="1"/>
    </location>
</feature>
<keyword evidence="8" id="KW-0030">Aminoacyl-tRNA synthetase</keyword>
<dbReference type="SUPFAM" id="SSF52374">
    <property type="entry name" value="Nucleotidylyl transferase"/>
    <property type="match status" value="1"/>
</dbReference>
<name>A0A9N9GJA6_9GLOM</name>
<keyword evidence="10" id="KW-0802">TPR repeat</keyword>
<dbReference type="FunFam" id="3.40.50.620:FF:000033">
    <property type="entry name" value="tryptophan--tRNA ligase, cytoplasmic"/>
    <property type="match status" value="1"/>
</dbReference>
<dbReference type="GO" id="GO:0003755">
    <property type="term" value="F:peptidyl-prolyl cis-trans isomerase activity"/>
    <property type="evidence" value="ECO:0007669"/>
    <property type="project" value="UniProtKB-KW"/>
</dbReference>
<dbReference type="GO" id="GO:0005524">
    <property type="term" value="F:ATP binding"/>
    <property type="evidence" value="ECO:0007669"/>
    <property type="project" value="UniProtKB-KW"/>
</dbReference>
<evidence type="ECO:0000256" key="3">
    <source>
        <dbReference type="ARBA" id="ARBA00022490"/>
    </source>
</evidence>
<dbReference type="GO" id="GO:0005737">
    <property type="term" value="C:cytoplasm"/>
    <property type="evidence" value="ECO:0007669"/>
    <property type="project" value="UniProtKB-SubCell"/>
</dbReference>
<evidence type="ECO:0000256" key="1">
    <source>
        <dbReference type="ARBA" id="ARBA00004496"/>
    </source>
</evidence>
<evidence type="ECO:0000256" key="9">
    <source>
        <dbReference type="PROSITE-ProRule" id="PRU00277"/>
    </source>
</evidence>
<evidence type="ECO:0000256" key="4">
    <source>
        <dbReference type="ARBA" id="ARBA00022598"/>
    </source>
</evidence>
<feature type="repeat" description="TPR" evidence="10">
    <location>
        <begin position="169"/>
        <end position="202"/>
    </location>
</feature>
<proteinExistence type="inferred from homology"/>
<evidence type="ECO:0000313" key="12">
    <source>
        <dbReference type="EMBL" id="CAG8605964.1"/>
    </source>
</evidence>
<dbReference type="FunFam" id="1.10.240.10:FF:000003">
    <property type="entry name" value="Tryptophan--tRNA ligase, cytoplasmic"/>
    <property type="match status" value="1"/>
</dbReference>
<evidence type="ECO:0000256" key="6">
    <source>
        <dbReference type="ARBA" id="ARBA00022840"/>
    </source>
</evidence>
<dbReference type="GO" id="GO:0006436">
    <property type="term" value="P:tryptophanyl-tRNA aminoacylation"/>
    <property type="evidence" value="ECO:0007669"/>
    <property type="project" value="InterPro"/>
</dbReference>
<evidence type="ECO:0000256" key="5">
    <source>
        <dbReference type="ARBA" id="ARBA00022741"/>
    </source>
</evidence>
<dbReference type="AlphaFoldDB" id="A0A9N9GJA6"/>
<organism evidence="12 13">
    <name type="scientific">Ambispora leptoticha</name>
    <dbReference type="NCBI Taxonomy" id="144679"/>
    <lineage>
        <taxon>Eukaryota</taxon>
        <taxon>Fungi</taxon>
        <taxon>Fungi incertae sedis</taxon>
        <taxon>Mucoromycota</taxon>
        <taxon>Glomeromycotina</taxon>
        <taxon>Glomeromycetes</taxon>
        <taxon>Archaeosporales</taxon>
        <taxon>Ambisporaceae</taxon>
        <taxon>Ambispora</taxon>
    </lineage>
</organism>
<dbReference type="Gene3D" id="1.10.240.10">
    <property type="entry name" value="Tyrosyl-Transfer RNA Synthetase"/>
    <property type="match status" value="1"/>
</dbReference>
<gene>
    <name evidence="12" type="ORF">ALEPTO_LOCUS8358</name>
</gene>
<evidence type="ECO:0000256" key="8">
    <source>
        <dbReference type="ARBA" id="ARBA00023146"/>
    </source>
</evidence>
<dbReference type="EMBL" id="CAJVPS010004611">
    <property type="protein sequence ID" value="CAG8605964.1"/>
    <property type="molecule type" value="Genomic_DNA"/>
</dbReference>
<dbReference type="InterPro" id="IPR019734">
    <property type="entry name" value="TPR_rpt"/>
</dbReference>
<evidence type="ECO:0000256" key="2">
    <source>
        <dbReference type="ARBA" id="ARBA00005594"/>
    </source>
</evidence>
<dbReference type="Pfam" id="PF00254">
    <property type="entry name" value="FKBP_C"/>
    <property type="match status" value="1"/>
</dbReference>
<feature type="domain" description="PPIase FKBP-type" evidence="11">
    <location>
        <begin position="1"/>
        <end position="54"/>
    </location>
</feature>
<comment type="subcellular location">
    <subcellularLocation>
        <location evidence="1">Cytoplasm</location>
    </subcellularLocation>
</comment>
<dbReference type="InterPro" id="IPR002306">
    <property type="entry name" value="Trp-tRNA-ligase"/>
</dbReference>
<dbReference type="InterPro" id="IPR002305">
    <property type="entry name" value="aa-tRNA-synth_Ic"/>
</dbReference>
<dbReference type="InterPro" id="IPR014729">
    <property type="entry name" value="Rossmann-like_a/b/a_fold"/>
</dbReference>
<keyword evidence="9" id="KW-0697">Rotamase</keyword>
<comment type="similarity">
    <text evidence="2">Belongs to the class-I aminoacyl-tRNA synthetase family.</text>
</comment>
<evidence type="ECO:0000256" key="10">
    <source>
        <dbReference type="PROSITE-ProRule" id="PRU00339"/>
    </source>
</evidence>
<evidence type="ECO:0000259" key="11">
    <source>
        <dbReference type="PROSITE" id="PS50059"/>
    </source>
</evidence>
<dbReference type="Gene3D" id="1.25.40.10">
    <property type="entry name" value="Tetratricopeptide repeat domain"/>
    <property type="match status" value="1"/>
</dbReference>
<dbReference type="PRINTS" id="PR01039">
    <property type="entry name" value="TRNASYNTHTRP"/>
</dbReference>
<keyword evidence="6" id="KW-0067">ATP-binding</keyword>
<dbReference type="CDD" id="cd00806">
    <property type="entry name" value="TrpRS_core"/>
    <property type="match status" value="1"/>
</dbReference>
<dbReference type="EC" id="5.2.1.8" evidence="9"/>
<dbReference type="Pfam" id="PF00579">
    <property type="entry name" value="tRNA-synt_1b"/>
    <property type="match status" value="2"/>
</dbReference>
<evidence type="ECO:0000256" key="7">
    <source>
        <dbReference type="ARBA" id="ARBA00022917"/>
    </source>
</evidence>
<dbReference type="PANTHER" id="PTHR10055">
    <property type="entry name" value="TRYPTOPHANYL-TRNA SYNTHETASE"/>
    <property type="match status" value="1"/>
</dbReference>